<evidence type="ECO:0000259" key="3">
    <source>
        <dbReference type="Pfam" id="PF23988"/>
    </source>
</evidence>
<dbReference type="RefSeq" id="WP_034770365.1">
    <property type="nucleotide sequence ID" value="NZ_CCRF01000056.1"/>
</dbReference>
<proteinExistence type="predicted"/>
<evidence type="ECO:0008006" key="6">
    <source>
        <dbReference type="Google" id="ProtNLM"/>
    </source>
</evidence>
<gene>
    <name evidence="4" type="ORF">BT1A1_1864</name>
</gene>
<dbReference type="InterPro" id="IPR012912">
    <property type="entry name" value="Plasmid_pRiA4b_Orf3-like"/>
</dbReference>
<dbReference type="InterPro" id="IPR054216">
    <property type="entry name" value="DUF6930"/>
</dbReference>
<name>A0A090KSK5_9BACI</name>
<keyword evidence="5" id="KW-1185">Reference proteome</keyword>
<dbReference type="Gene3D" id="3.10.290.30">
    <property type="entry name" value="MM3350-like"/>
    <property type="match status" value="1"/>
</dbReference>
<reference evidence="4 5" key="1">
    <citation type="submission" date="2014-07" db="EMBL/GenBank/DDBJ databases">
        <authorList>
            <person name="Wibberg Daniel"/>
        </authorList>
    </citation>
    <scope>NUCLEOTIDE SEQUENCE [LARGE SCALE GENOMIC DNA]</scope>
</reference>
<dbReference type="EMBL" id="CCRF01000056">
    <property type="protein sequence ID" value="CEE01689.1"/>
    <property type="molecule type" value="Genomic_DNA"/>
</dbReference>
<protein>
    <recommendedName>
        <fullName evidence="6">TnpR protein</fullName>
    </recommendedName>
</protein>
<dbReference type="PANTHER" id="PTHR41878">
    <property type="entry name" value="LEXA REPRESSOR-RELATED"/>
    <property type="match status" value="1"/>
</dbReference>
<dbReference type="InterPro" id="IPR055733">
    <property type="entry name" value="DUF7309"/>
</dbReference>
<sequence>MIYQLKITLKYIKPPIWRRVEVRDSMTFYDLHRIIQNSFDWEDYHLHSFDIKRSAGTSTNHLITIGPMNQEKNQVFSFGFGYDYDEKKVILKEIFQNEKDRVLYVYDFGDNWEHDIVLEKIIPEENDIFYPRCTKVMRLAPEEDSRGESIFDDVVIKEIDGKSLMNEINQSLANEFENWLPQSFENYDDDWSELLDLAEEFKKLQPWKWMDDDQIIVVKDPETEELIYCSVMGGAGIEFGLVAFIGEEGYTYLNRLMTRNINDEKEYFKQNSLTLNLVDRGELEDEDYQLLKEHGRSYRGKNQWPMFRSFKPGYYPWFLDGEEVQLLSFILDEVIFASQYTKNMDQDNLAGRSYMLYTFDKEEYDAASNDVTKKDEIPLYVNELELQHLKHSLKRYNTPLEFDCEYINFPTQDEPDERPYLPTVILSVERKNQLIVYYNMIGKDGDITETVQKELVELVKRIKAIPREIWVKEEMARLLNPIAKKLNIQLLPVQQLPLLNAALKEMEQMMPE</sequence>
<feature type="domain" description="DUF7309" evidence="3">
    <location>
        <begin position="191"/>
        <end position="344"/>
    </location>
</feature>
<accession>A0A090KSK5</accession>
<feature type="domain" description="Plasmid pRiA4b Orf3-like" evidence="1">
    <location>
        <begin position="2"/>
        <end position="155"/>
    </location>
</feature>
<dbReference type="SUPFAM" id="SSF159941">
    <property type="entry name" value="MM3350-like"/>
    <property type="match status" value="1"/>
</dbReference>
<dbReference type="Pfam" id="PF23988">
    <property type="entry name" value="DUF7309"/>
    <property type="match status" value="1"/>
</dbReference>
<dbReference type="PANTHER" id="PTHR41878:SF1">
    <property type="entry name" value="TNPR PROTEIN"/>
    <property type="match status" value="1"/>
</dbReference>
<evidence type="ECO:0000259" key="2">
    <source>
        <dbReference type="Pfam" id="PF22007"/>
    </source>
</evidence>
<evidence type="ECO:0000259" key="1">
    <source>
        <dbReference type="Pfam" id="PF07929"/>
    </source>
</evidence>
<evidence type="ECO:0000313" key="4">
    <source>
        <dbReference type="EMBL" id="CEE01689.1"/>
    </source>
</evidence>
<dbReference type="Proteomes" id="UP000040576">
    <property type="component" value="Unassembled WGS sequence"/>
</dbReference>
<organism evidence="4 5">
    <name type="scientific">Caldibacillus thermoamylovorans</name>
    <dbReference type="NCBI Taxonomy" id="35841"/>
    <lineage>
        <taxon>Bacteria</taxon>
        <taxon>Bacillati</taxon>
        <taxon>Bacillota</taxon>
        <taxon>Bacilli</taxon>
        <taxon>Bacillales</taxon>
        <taxon>Bacillaceae</taxon>
        <taxon>Caldibacillus</taxon>
    </lineage>
</organism>
<evidence type="ECO:0000313" key="5">
    <source>
        <dbReference type="Proteomes" id="UP000040576"/>
    </source>
</evidence>
<dbReference type="AlphaFoldDB" id="A0A090KSK5"/>
<dbReference type="Pfam" id="PF07929">
    <property type="entry name" value="PRiA4_ORF3"/>
    <property type="match status" value="1"/>
</dbReference>
<feature type="domain" description="DUF6930" evidence="2">
    <location>
        <begin position="386"/>
        <end position="507"/>
    </location>
</feature>
<dbReference type="Pfam" id="PF22007">
    <property type="entry name" value="DUF6930"/>
    <property type="match status" value="1"/>
</dbReference>
<dbReference type="InterPro" id="IPR024047">
    <property type="entry name" value="MM3350-like_sf"/>
</dbReference>